<comment type="caution">
    <text evidence="2">The sequence shown here is derived from an EMBL/GenBank/DDBJ whole genome shotgun (WGS) entry which is preliminary data.</text>
</comment>
<dbReference type="Proteomes" id="UP001295684">
    <property type="component" value="Unassembled WGS sequence"/>
</dbReference>
<evidence type="ECO:0000313" key="3">
    <source>
        <dbReference type="Proteomes" id="UP001295684"/>
    </source>
</evidence>
<evidence type="ECO:0000313" key="2">
    <source>
        <dbReference type="EMBL" id="CAI2375355.1"/>
    </source>
</evidence>
<feature type="region of interest" description="Disordered" evidence="1">
    <location>
        <begin position="878"/>
        <end position="983"/>
    </location>
</feature>
<keyword evidence="3" id="KW-1185">Reference proteome</keyword>
<feature type="region of interest" description="Disordered" evidence="1">
    <location>
        <begin position="1"/>
        <end position="49"/>
    </location>
</feature>
<evidence type="ECO:0000256" key="1">
    <source>
        <dbReference type="SAM" id="MobiDB-lite"/>
    </source>
</evidence>
<accession>A0AAD1XMP4</accession>
<feature type="compositionally biased region" description="Basic and acidic residues" evidence="1">
    <location>
        <begin position="165"/>
        <end position="221"/>
    </location>
</feature>
<sequence length="983" mass="113847">MQDKDNQSNNEEKLAEQQIPNTIIIQNKNEEAKESQKNKNDATNSEKTRFLKRVPQLKTEMKLRSTIAYDKAISVLKMERKQNKDLQISNQINALGKKEEPQFVKRTVNYSNVYDGEIFEGPKMSKEEHAENLKRIREYNRDQSQRSKGDRAVTQTLENLDKHPEIGKIIGHKKEQKEKMRDTLKEKNTVRNKSAERGRAVDGEEIKENKEIKSIVKDKQKSKSSKRKSLRKSGSRNKIKDENSYSKSELLKNRKKILAKMPLFEALYRRATGNPKPPPEVEILKPTPKINHRPNAYRNKSSTRLSRNIPIDEDKHKARTSINLAKQKAIIKQKSVAEIKTKIVRAQFMSKPKNSGVLLKKLFMISNDINKDSPLKMQNSEGTIVIPQEKSNQTSRQRSITMMLLDRKAKDLQIERENKSLQDILRTKYFQCYGNPTQENQSADKPMLKSKAQQAYNPPLFTSSALGGFKNAINKPKPEFPLIKDGSIQLMVEGDSIISHKERERSKGTIDATYSNKESKRLNLTENKINGSRSLSSRNKDLIFSTFAQAASREIRIKPALNKFTKSKSHRYLNAHIKRLTKKKDIKIDNKGVFNYDPQEDLNYVDKGQRKSLSKYPKKLLSRDAKSQATLRRYNLARSQETESTNRMEDIIARVNESKIPVDKFFEKKNVSFMKMLSRLDTNFDQNPSSLQEIVIQKRRLIANQEKRFKGVKVKNISQEKELKKSKYIVIKSKIATDIEKYKRNLTKRDMKEDTNSEYGASDVNQDETFFHNKNSILADNELNNKSDCENSSKSLKDLKIDNDKTFNEEHFQEVTEHLNSRFSIKIGHSKMVKEVYQNKFEDKVNENENCASNSHDSNHKHSNSAKSFSVLSAKYNSWNKPQKKKRHIEPTMTSVNFNKKDQPLKTQHSPTSKSSQKAPIKLIPKPENPSRSTLETMLKKSHRKLVPTSISERRKAGVRSAMQIRRDRKQKLKRRNSERNLL</sequence>
<name>A0AAD1XMP4_EUPCR</name>
<feature type="compositionally biased region" description="Basic and acidic residues" evidence="1">
    <location>
        <begin position="28"/>
        <end position="49"/>
    </location>
</feature>
<gene>
    <name evidence="2" type="ORF">ECRASSUSDP1_LOCUS16717</name>
</gene>
<feature type="region of interest" description="Disordered" evidence="1">
    <location>
        <begin position="270"/>
        <end position="303"/>
    </location>
</feature>
<feature type="compositionally biased region" description="Basic and acidic residues" evidence="1">
    <location>
        <begin position="1"/>
        <end position="15"/>
    </location>
</feature>
<organism evidence="2 3">
    <name type="scientific">Euplotes crassus</name>
    <dbReference type="NCBI Taxonomy" id="5936"/>
    <lineage>
        <taxon>Eukaryota</taxon>
        <taxon>Sar</taxon>
        <taxon>Alveolata</taxon>
        <taxon>Ciliophora</taxon>
        <taxon>Intramacronucleata</taxon>
        <taxon>Spirotrichea</taxon>
        <taxon>Hypotrichia</taxon>
        <taxon>Euplotida</taxon>
        <taxon>Euplotidae</taxon>
        <taxon>Moneuplotes</taxon>
    </lineage>
</organism>
<dbReference type="EMBL" id="CAMPGE010016822">
    <property type="protein sequence ID" value="CAI2375355.1"/>
    <property type="molecule type" value="Genomic_DNA"/>
</dbReference>
<feature type="compositionally biased region" description="Polar residues" evidence="1">
    <location>
        <begin position="905"/>
        <end position="918"/>
    </location>
</feature>
<feature type="compositionally biased region" description="Basic and acidic residues" evidence="1">
    <location>
        <begin position="238"/>
        <end position="247"/>
    </location>
</feature>
<feature type="region of interest" description="Disordered" evidence="1">
    <location>
        <begin position="165"/>
        <end position="247"/>
    </location>
</feature>
<feature type="compositionally biased region" description="Basic residues" evidence="1">
    <location>
        <begin position="222"/>
        <end position="237"/>
    </location>
</feature>
<protein>
    <submittedName>
        <fullName evidence="2">Uncharacterized protein</fullName>
    </submittedName>
</protein>
<reference evidence="2" key="1">
    <citation type="submission" date="2023-07" db="EMBL/GenBank/DDBJ databases">
        <authorList>
            <consortium name="AG Swart"/>
            <person name="Singh M."/>
            <person name="Singh A."/>
            <person name="Seah K."/>
            <person name="Emmerich C."/>
        </authorList>
    </citation>
    <scope>NUCLEOTIDE SEQUENCE</scope>
    <source>
        <strain evidence="2">DP1</strain>
    </source>
</reference>
<proteinExistence type="predicted"/>
<feature type="compositionally biased region" description="Polar residues" evidence="1">
    <location>
        <begin position="18"/>
        <end position="27"/>
    </location>
</feature>
<dbReference type="AlphaFoldDB" id="A0AAD1XMP4"/>